<evidence type="ECO:0000313" key="1">
    <source>
        <dbReference type="EMBL" id="MEW9625535.1"/>
    </source>
</evidence>
<evidence type="ECO:0008006" key="3">
    <source>
        <dbReference type="Google" id="ProtNLM"/>
    </source>
</evidence>
<accession>A0ABV3QSD2</accession>
<name>A0ABV3QSD2_9GAMM</name>
<evidence type="ECO:0000313" key="2">
    <source>
        <dbReference type="Proteomes" id="UP001556170"/>
    </source>
</evidence>
<keyword evidence="2" id="KW-1185">Reference proteome</keyword>
<dbReference type="EMBL" id="JBFOHL010000015">
    <property type="protein sequence ID" value="MEW9625535.1"/>
    <property type="molecule type" value="Genomic_DNA"/>
</dbReference>
<comment type="caution">
    <text evidence="1">The sequence shown here is derived from an EMBL/GenBank/DDBJ whole genome shotgun (WGS) entry which is preliminary data.</text>
</comment>
<reference evidence="1 2" key="1">
    <citation type="submission" date="2024-06" db="EMBL/GenBank/DDBJ databases">
        <authorList>
            <person name="Woo H."/>
        </authorList>
    </citation>
    <scope>NUCLEOTIDE SEQUENCE [LARGE SCALE GENOMIC DNA]</scope>
    <source>
        <strain evidence="1 2">S2-g</strain>
    </source>
</reference>
<organism evidence="1 2">
    <name type="scientific">Rhodanobacter geophilus</name>
    <dbReference type="NCBI Taxonomy" id="3162488"/>
    <lineage>
        <taxon>Bacteria</taxon>
        <taxon>Pseudomonadati</taxon>
        <taxon>Pseudomonadota</taxon>
        <taxon>Gammaproteobacteria</taxon>
        <taxon>Lysobacterales</taxon>
        <taxon>Rhodanobacteraceae</taxon>
        <taxon>Rhodanobacter</taxon>
    </lineage>
</organism>
<dbReference type="Proteomes" id="UP001556170">
    <property type="component" value="Unassembled WGS sequence"/>
</dbReference>
<proteinExistence type="predicted"/>
<dbReference type="InterPro" id="IPR010982">
    <property type="entry name" value="Lambda_DNA-bd_dom_sf"/>
</dbReference>
<sequence length="89" mass="10249">MECSEFQRWLRRQRGRRLAGLPPLAVAKLGLYQAMQAKHMRKADLARLLDMHMPQIDRLLDLRHSSKLEQVEAALNAVGYRIELAVRAA</sequence>
<dbReference type="SUPFAM" id="SSF47413">
    <property type="entry name" value="lambda repressor-like DNA-binding domains"/>
    <property type="match status" value="1"/>
</dbReference>
<dbReference type="RefSeq" id="WP_367845826.1">
    <property type="nucleotide sequence ID" value="NZ_JBFOHL010000015.1"/>
</dbReference>
<protein>
    <recommendedName>
        <fullName evidence="3">HigA2-like helix-turn-helix domain-containing protein</fullName>
    </recommendedName>
</protein>
<gene>
    <name evidence="1" type="ORF">ABQJ56_14995</name>
</gene>